<evidence type="ECO:0000256" key="1">
    <source>
        <dbReference type="SAM" id="MobiDB-lite"/>
    </source>
</evidence>
<dbReference type="InterPro" id="IPR043502">
    <property type="entry name" value="DNA/RNA_pol_sf"/>
</dbReference>
<feature type="compositionally biased region" description="Polar residues" evidence="1">
    <location>
        <begin position="486"/>
        <end position="496"/>
    </location>
</feature>
<dbReference type="GO" id="GO:0004523">
    <property type="term" value="F:RNA-DNA hybrid ribonuclease activity"/>
    <property type="evidence" value="ECO:0007669"/>
    <property type="project" value="InterPro"/>
</dbReference>
<feature type="region of interest" description="Disordered" evidence="1">
    <location>
        <begin position="1379"/>
        <end position="1403"/>
    </location>
</feature>
<dbReference type="InterPro" id="IPR036397">
    <property type="entry name" value="RNaseH_sf"/>
</dbReference>
<dbReference type="Gene3D" id="3.30.420.10">
    <property type="entry name" value="Ribonuclease H-like superfamily/Ribonuclease H"/>
    <property type="match status" value="1"/>
</dbReference>
<feature type="region of interest" description="Disordered" evidence="1">
    <location>
        <begin position="401"/>
        <end position="524"/>
    </location>
</feature>
<dbReference type="InterPro" id="IPR036691">
    <property type="entry name" value="Endo/exonu/phosph_ase_sf"/>
</dbReference>
<proteinExistence type="predicted"/>
<dbReference type="CDD" id="cd01650">
    <property type="entry name" value="RT_nLTR_like"/>
    <property type="match status" value="1"/>
</dbReference>
<protein>
    <recommendedName>
        <fullName evidence="2">RNase H type-1 domain-containing protein</fullName>
    </recommendedName>
</protein>
<organism evidence="3 4">
    <name type="scientific">Rhizopogon vesiculosus</name>
    <dbReference type="NCBI Taxonomy" id="180088"/>
    <lineage>
        <taxon>Eukaryota</taxon>
        <taxon>Fungi</taxon>
        <taxon>Dikarya</taxon>
        <taxon>Basidiomycota</taxon>
        <taxon>Agaricomycotina</taxon>
        <taxon>Agaricomycetes</taxon>
        <taxon>Agaricomycetidae</taxon>
        <taxon>Boletales</taxon>
        <taxon>Suillineae</taxon>
        <taxon>Rhizopogonaceae</taxon>
        <taxon>Rhizopogon</taxon>
    </lineage>
</organism>
<dbReference type="PANTHER" id="PTHR33481:SF1">
    <property type="entry name" value="ENDONUCLEASE_EXONUCLEASE_PHOSPHATASE DOMAIN-CONTAINING PROTEIN-RELATED"/>
    <property type="match status" value="1"/>
</dbReference>
<dbReference type="OrthoDB" id="2689950at2759"/>
<dbReference type="Gene3D" id="3.60.10.10">
    <property type="entry name" value="Endonuclease/exonuclease/phosphatase"/>
    <property type="match status" value="1"/>
</dbReference>
<dbReference type="EMBL" id="LVVM01003328">
    <property type="protein sequence ID" value="OJA15115.1"/>
    <property type="molecule type" value="Genomic_DNA"/>
</dbReference>
<dbReference type="Proteomes" id="UP000183567">
    <property type="component" value="Unassembled WGS sequence"/>
</dbReference>
<dbReference type="PANTHER" id="PTHR33481">
    <property type="entry name" value="REVERSE TRANSCRIPTASE"/>
    <property type="match status" value="1"/>
</dbReference>
<dbReference type="CDD" id="cd09276">
    <property type="entry name" value="Rnase_HI_RT_non_LTR"/>
    <property type="match status" value="1"/>
</dbReference>
<dbReference type="InterPro" id="IPR012337">
    <property type="entry name" value="RNaseH-like_sf"/>
</dbReference>
<dbReference type="GO" id="GO:0003676">
    <property type="term" value="F:nucleic acid binding"/>
    <property type="evidence" value="ECO:0007669"/>
    <property type="project" value="InterPro"/>
</dbReference>
<gene>
    <name evidence="3" type="ORF">AZE42_09080</name>
</gene>
<accession>A0A1J8Q562</accession>
<dbReference type="InterPro" id="IPR005135">
    <property type="entry name" value="Endo/exonuclease/phosphatase"/>
</dbReference>
<dbReference type="PROSITE" id="PS50879">
    <property type="entry name" value="RNASE_H_1"/>
    <property type="match status" value="1"/>
</dbReference>
<feature type="compositionally biased region" description="Basic and acidic residues" evidence="1">
    <location>
        <begin position="1379"/>
        <end position="1395"/>
    </location>
</feature>
<dbReference type="SUPFAM" id="SSF56672">
    <property type="entry name" value="DNA/RNA polymerases"/>
    <property type="match status" value="1"/>
</dbReference>
<evidence type="ECO:0000313" key="4">
    <source>
        <dbReference type="Proteomes" id="UP000183567"/>
    </source>
</evidence>
<evidence type="ECO:0000259" key="2">
    <source>
        <dbReference type="PROSITE" id="PS50879"/>
    </source>
</evidence>
<feature type="compositionally biased region" description="Low complexity" evidence="1">
    <location>
        <begin position="431"/>
        <end position="448"/>
    </location>
</feature>
<feature type="compositionally biased region" description="Pro residues" evidence="1">
    <location>
        <begin position="449"/>
        <end position="466"/>
    </location>
</feature>
<keyword evidence="4" id="KW-1185">Reference proteome</keyword>
<reference evidence="3 4" key="1">
    <citation type="submission" date="2016-03" db="EMBL/GenBank/DDBJ databases">
        <title>Comparative genomics of the ectomycorrhizal sister species Rhizopogon vinicolor and Rhizopogon vesiculosus (Basidiomycota: Boletales) reveals a divergence of the mating type B locus.</title>
        <authorList>
            <person name="Mujic A.B."/>
            <person name="Kuo A."/>
            <person name="Tritt A."/>
            <person name="Lipzen A."/>
            <person name="Chen C."/>
            <person name="Johnson J."/>
            <person name="Sharma A."/>
            <person name="Barry K."/>
            <person name="Grigoriev I.V."/>
            <person name="Spatafora J.W."/>
        </authorList>
    </citation>
    <scope>NUCLEOTIDE SEQUENCE [LARGE SCALE GENOMIC DNA]</scope>
    <source>
        <strain evidence="3 4">AM-OR11-056</strain>
    </source>
</reference>
<feature type="compositionally biased region" description="Low complexity" evidence="1">
    <location>
        <begin position="412"/>
        <end position="421"/>
    </location>
</feature>
<dbReference type="SUPFAM" id="SSF53098">
    <property type="entry name" value="Ribonuclease H-like"/>
    <property type="match status" value="1"/>
</dbReference>
<name>A0A1J8Q562_9AGAM</name>
<comment type="caution">
    <text evidence="3">The sequence shown here is derived from an EMBL/GenBank/DDBJ whole genome shotgun (WGS) entry which is preliminary data.</text>
</comment>
<feature type="domain" description="RNase H type-1" evidence="2">
    <location>
        <begin position="1250"/>
        <end position="1390"/>
    </location>
</feature>
<dbReference type="Pfam" id="PF14529">
    <property type="entry name" value="Exo_endo_phos_2"/>
    <property type="match status" value="1"/>
</dbReference>
<evidence type="ECO:0000313" key="3">
    <source>
        <dbReference type="EMBL" id="OJA15115.1"/>
    </source>
</evidence>
<dbReference type="InterPro" id="IPR002156">
    <property type="entry name" value="RNaseH_domain"/>
</dbReference>
<dbReference type="SUPFAM" id="SSF56219">
    <property type="entry name" value="DNase I-like"/>
    <property type="match status" value="1"/>
</dbReference>
<sequence length="1421" mass="159140">MKKHAACEIAEAAVLHLSDTLSPRIVDHVIASIAPQVAKILIASESLAKSMEESEHHRVTLERERIEKEQELSIAADRIQDAADTIFSSVEDCENTISLLSPSLDATQERLNTLSKQIIPSPATQASPLSTLSQPQKLSYSSIAAAQLQPTTDHAVRRAAIRARQILLDPVPGNTLFPPESPHNDIVKKLKTALANIRIPSTPEGDIRAVQVHRNGGIIIELGNEHIAEWLRTPTGQSELVKQLDSSVSFRNRTYPIVVEYLPIQMQIEQEGFLRQIEHENTLPSESLASIRWIKAPNRCSKEQRKAFALLHISDANMANNVLRDGLCIDNQRITVRKDKKEPLQCAKCQHYSHIARNCKATHDTCGTCGSQHHTVDCTAYRTVFCINCRSHNHAKNNMPYFPSDASWTQVTKPVSPTRRPSTPPNPPPAKANSPATIRPPRTSSAAPPWSPPPPPLFPPTQPPPLRQTTLGFTQQLLPPFPPYHSPSQRPTSPTSLALGLGRPHETFASPFGPDDTPDRPAPSIPFPSSDVVAIQLSGIYGNCTIFNIYNDGNSQNTLTTLSTFIEHNIAIIRPSADDHMLWMGDFNCHHPLWEELRNDHLFNYAAAQPLIDLIADYGMIQLLPCGLPTLQATCSGNWTRPDNVFGTEHLLNAVTSCTTAPELCGPRTDHVPIHLILELEVPRVEVKPHWNWREVDWKDFNTRLSDLLSHFPPLPLATNEEFQEAAHRLTKSISEVIASCVPNSKPCPHSKRWWTRNLTNLRDQVNEISKQAYLMRALPLHRCHTELKTLKTRYTEEIALMKKQHWTEWLEDIEGNDLWTANRYISSEPRDGGKTCVPSLKRKNEDNTITIANTNQEKSTMIAESFFPLPPLVDSVPADAEYPDPVATHPPIQMAQISQAIAKLSGYKAPGPDGICNIVFKQCSDTLTPYLTHLFNAVFTHKTYYAPWKSFTTVVLRKPGKPDYTIPKAYRPIALLNSTCKLLTAVVAEELTYLLEQHNLLPGTHFGGRPGRSTTDSLHLLEETIKNAWRSHKIASVLFLDIEGRRTQLRFDDYLSDWIPINNGIGQGDPLSMILYIIYNSDLVDVAKPWVGKETLKELTLAFVDDAAFIAINTDFESAHNTLIDMMTRRHGGYEWSRDHNSRFETNKFALMDFSMNSRKECPSMLLQGTTIQPTPLHRFLGVILDQELRWKRQVDNAIARGTATPAITQSSDSPPFPTPTPYTPPLVEQQNDIIAHDKEQAIAAHDQLAEHIQVYSDGSGHNGNIGAAAVLFRAGGRPRVLRYHLGTAEEHTVFEAEEVGLTLAAKLIATKRNLRFPLSIFVDNQASIQSGESFYSRPGSYLADRFRRMMQLIAKNNNDFDITVRWVPGHVDVHGNEEADKHAKRAAEDRESNSPRQHLPHFLRLDYGANPHDMHALTI</sequence>